<keyword evidence="2" id="KW-0604">Photosystem II</keyword>
<dbReference type="EMBL" id="JACNEP010000019">
    <property type="protein sequence ID" value="MBC3767502.1"/>
    <property type="molecule type" value="Genomic_DNA"/>
</dbReference>
<keyword evidence="6" id="KW-1185">Reference proteome</keyword>
<accession>A0A8J6IYD2</accession>
<dbReference type="RefSeq" id="WP_186508046.1">
    <property type="nucleotide sequence ID" value="NZ_JACNEP010000019.1"/>
</dbReference>
<gene>
    <name evidence="5" type="ORF">H8B19_16610</name>
</gene>
<evidence type="ECO:0000256" key="1">
    <source>
        <dbReference type="ARBA" id="ARBA00022531"/>
    </source>
</evidence>
<dbReference type="Proteomes" id="UP000601768">
    <property type="component" value="Unassembled WGS sequence"/>
</dbReference>
<evidence type="ECO:0000256" key="2">
    <source>
        <dbReference type="ARBA" id="ARBA00023276"/>
    </source>
</evidence>
<keyword evidence="3" id="KW-0732">Signal</keyword>
<feature type="chain" id="PRO_5035164167" description="Photosynthesis system II assembly factor Ycf48/Hcf136-like domain-containing protein" evidence="3">
    <location>
        <begin position="25"/>
        <end position="333"/>
    </location>
</feature>
<evidence type="ECO:0000256" key="3">
    <source>
        <dbReference type="SAM" id="SignalP"/>
    </source>
</evidence>
<protein>
    <recommendedName>
        <fullName evidence="4">Photosynthesis system II assembly factor Ycf48/Hcf136-like domain-containing protein</fullName>
    </recommendedName>
</protein>
<feature type="signal peptide" evidence="3">
    <location>
        <begin position="1"/>
        <end position="24"/>
    </location>
</feature>
<evidence type="ECO:0000259" key="4">
    <source>
        <dbReference type="Pfam" id="PF14870"/>
    </source>
</evidence>
<reference evidence="5" key="1">
    <citation type="journal article" date="2018" name="Int. J. Syst. Evol. Microbiol.">
        <title>Neptunicella marina gen. nov., sp. nov., isolated from surface seawater.</title>
        <authorList>
            <person name="Liu X."/>
            <person name="Lai Q."/>
            <person name="Du Y."/>
            <person name="Zhang X."/>
            <person name="Liu Z."/>
            <person name="Sun F."/>
            <person name="Shao Z."/>
        </authorList>
    </citation>
    <scope>NUCLEOTIDE SEQUENCE</scope>
    <source>
        <strain evidence="5">S27-2</strain>
    </source>
</reference>
<dbReference type="InterPro" id="IPR036278">
    <property type="entry name" value="Sialidase_sf"/>
</dbReference>
<dbReference type="InterPro" id="IPR015943">
    <property type="entry name" value="WD40/YVTN_repeat-like_dom_sf"/>
</dbReference>
<dbReference type="GO" id="GO:0015979">
    <property type="term" value="P:photosynthesis"/>
    <property type="evidence" value="ECO:0007669"/>
    <property type="project" value="UniProtKB-KW"/>
</dbReference>
<dbReference type="PANTHER" id="PTHR47199">
    <property type="entry name" value="PHOTOSYSTEM II STABILITY/ASSEMBLY FACTOR HCF136, CHLOROPLASTIC"/>
    <property type="match status" value="1"/>
</dbReference>
<dbReference type="Gene3D" id="2.130.10.10">
    <property type="entry name" value="YVTN repeat-like/Quinoprotein amine dehydrogenase"/>
    <property type="match status" value="1"/>
</dbReference>
<dbReference type="InterPro" id="IPR028203">
    <property type="entry name" value="PSII_CF48-like_dom"/>
</dbReference>
<evidence type="ECO:0000313" key="6">
    <source>
        <dbReference type="Proteomes" id="UP000601768"/>
    </source>
</evidence>
<dbReference type="AlphaFoldDB" id="A0A8J6IYD2"/>
<sequence>MKIYKLSSLLVCICVLVTTKSVVAADAYMAPLASKSLMLDIARVSDEKLIAVGERGHILTSVNGLDWQQQAVPTTATLTAVYFLDEQHGWAVGHDATILATTDGGISWTIQWQNPELEKPLMDVHFFNLKQGIAIGAYGLFYRTEDGGQNWTRELHAEFLSEDDQAYLEDLKKEDVSLYKQELSSILPHLNHLSDNQGNTLYLVGEAGLIAFSEDEGKSWQRLDINYYGSFFAVHQQASGAIFAAGLRGNVYRIEDGNPVHLKSLINSSINDIVELDNNQLVMVGNNGRYLNVSGDSITAGQTAEGKAIVGAVWFKGQIVTATEAGLQILNIK</sequence>
<dbReference type="Pfam" id="PF14870">
    <property type="entry name" value="PSII_BNR"/>
    <property type="match status" value="1"/>
</dbReference>
<dbReference type="SUPFAM" id="SSF50939">
    <property type="entry name" value="Sialidases"/>
    <property type="match status" value="1"/>
</dbReference>
<comment type="caution">
    <text evidence="5">The sequence shown here is derived from an EMBL/GenBank/DDBJ whole genome shotgun (WGS) entry which is preliminary data.</text>
</comment>
<dbReference type="PANTHER" id="PTHR47199:SF2">
    <property type="entry name" value="PHOTOSYSTEM II STABILITY_ASSEMBLY FACTOR HCF136, CHLOROPLASTIC"/>
    <property type="match status" value="1"/>
</dbReference>
<keyword evidence="1" id="KW-0602">Photosynthesis</keyword>
<feature type="domain" description="Photosynthesis system II assembly factor Ycf48/Hcf136-like" evidence="4">
    <location>
        <begin position="65"/>
        <end position="153"/>
    </location>
</feature>
<evidence type="ECO:0000313" key="5">
    <source>
        <dbReference type="EMBL" id="MBC3767502.1"/>
    </source>
</evidence>
<dbReference type="GO" id="GO:0009523">
    <property type="term" value="C:photosystem II"/>
    <property type="evidence" value="ECO:0007669"/>
    <property type="project" value="UniProtKB-KW"/>
</dbReference>
<proteinExistence type="predicted"/>
<reference evidence="5" key="2">
    <citation type="submission" date="2020-08" db="EMBL/GenBank/DDBJ databases">
        <authorList>
            <person name="Lai Q."/>
        </authorList>
    </citation>
    <scope>NUCLEOTIDE SEQUENCE</scope>
    <source>
        <strain evidence="5">S27-2</strain>
    </source>
</reference>
<organism evidence="5 6">
    <name type="scientific">Neptunicella marina</name>
    <dbReference type="NCBI Taxonomy" id="2125989"/>
    <lineage>
        <taxon>Bacteria</taxon>
        <taxon>Pseudomonadati</taxon>
        <taxon>Pseudomonadota</taxon>
        <taxon>Gammaproteobacteria</taxon>
        <taxon>Alteromonadales</taxon>
        <taxon>Alteromonadaceae</taxon>
        <taxon>Neptunicella</taxon>
    </lineage>
</organism>
<name>A0A8J6IYD2_9ALTE</name>